<evidence type="ECO:0000256" key="1">
    <source>
        <dbReference type="SAM" id="Phobius"/>
    </source>
</evidence>
<evidence type="ECO:0000313" key="4">
    <source>
        <dbReference type="Proteomes" id="UP000317998"/>
    </source>
</evidence>
<keyword evidence="4" id="KW-1185">Reference proteome</keyword>
<organism evidence="3 4">
    <name type="scientific">Homoserinimonas aerilata</name>
    <dbReference type="NCBI Taxonomy" id="1162970"/>
    <lineage>
        <taxon>Bacteria</taxon>
        <taxon>Bacillati</taxon>
        <taxon>Actinomycetota</taxon>
        <taxon>Actinomycetes</taxon>
        <taxon>Micrococcales</taxon>
        <taxon>Microbacteriaceae</taxon>
        <taxon>Homoserinimonas</taxon>
    </lineage>
</organism>
<reference evidence="3 4" key="1">
    <citation type="submission" date="2019-06" db="EMBL/GenBank/DDBJ databases">
        <title>Sequencing the genomes of 1000 actinobacteria strains.</title>
        <authorList>
            <person name="Klenk H.-P."/>
        </authorList>
    </citation>
    <scope>NUCLEOTIDE SEQUENCE [LARGE SCALE GENOMIC DNA]</scope>
    <source>
        <strain evidence="3 4">DSM 26477</strain>
    </source>
</reference>
<dbReference type="AlphaFoldDB" id="A0A542YL97"/>
<feature type="signal peptide" evidence="2">
    <location>
        <begin position="1"/>
        <end position="27"/>
    </location>
</feature>
<keyword evidence="1" id="KW-0812">Transmembrane</keyword>
<sequence>MRMAYPRGPVLAALLLALCLIGTPAGAAVASVSSPVQLPLPDAHDAVILQAADDAAAPEERLPDAVAEYFASGLVPRLTELYAPGADAASGIAFDETTEVGAVTRLRAWTAPFLEGTVTLSPVRLVNDWVAPVSVAGVPVGLATVWINPGLSAPELADFMPEPALVEAVAAAPEGSLLVRDAARGAWFALADGVLVPLVAGHSGVEKSMALTAAQAIIVQDERRSAAAPDTGGSQGVLVAALVLGIVILLLVGFVLLPVRRRVPDAEAS</sequence>
<gene>
    <name evidence="3" type="ORF">FB562_1944</name>
</gene>
<name>A0A542YL97_9MICO</name>
<feature type="chain" id="PRO_5022115686" description="LPXTG-motif cell wall-anchored protein" evidence="2">
    <location>
        <begin position="28"/>
        <end position="269"/>
    </location>
</feature>
<evidence type="ECO:0000313" key="3">
    <source>
        <dbReference type="EMBL" id="TQL48838.1"/>
    </source>
</evidence>
<dbReference type="Proteomes" id="UP000317998">
    <property type="component" value="Unassembled WGS sequence"/>
</dbReference>
<evidence type="ECO:0008006" key="5">
    <source>
        <dbReference type="Google" id="ProtNLM"/>
    </source>
</evidence>
<comment type="caution">
    <text evidence="3">The sequence shown here is derived from an EMBL/GenBank/DDBJ whole genome shotgun (WGS) entry which is preliminary data.</text>
</comment>
<keyword evidence="1" id="KW-1133">Transmembrane helix</keyword>
<keyword evidence="1" id="KW-0472">Membrane</keyword>
<proteinExistence type="predicted"/>
<accession>A0A542YL97</accession>
<keyword evidence="2" id="KW-0732">Signal</keyword>
<evidence type="ECO:0000256" key="2">
    <source>
        <dbReference type="SAM" id="SignalP"/>
    </source>
</evidence>
<feature type="transmembrane region" description="Helical" evidence="1">
    <location>
        <begin position="237"/>
        <end position="259"/>
    </location>
</feature>
<protein>
    <recommendedName>
        <fullName evidence="5">LPXTG-motif cell wall-anchored protein</fullName>
    </recommendedName>
</protein>
<dbReference type="EMBL" id="VFOM01000001">
    <property type="protein sequence ID" value="TQL48838.1"/>
    <property type="molecule type" value="Genomic_DNA"/>
</dbReference>